<keyword evidence="2" id="KW-1185">Reference proteome</keyword>
<gene>
    <name evidence="1" type="ORF">CEXT_179931</name>
</gene>
<accession>A0AAV4PTA3</accession>
<dbReference type="EMBL" id="BPLR01005002">
    <property type="protein sequence ID" value="GIX99056.1"/>
    <property type="molecule type" value="Genomic_DNA"/>
</dbReference>
<evidence type="ECO:0000313" key="1">
    <source>
        <dbReference type="EMBL" id="GIX99056.1"/>
    </source>
</evidence>
<sequence length="85" mass="9139">MVAFGDGGCQWYAFMGFLFGSAPHRHLSSPSTRQIPDKLAGLVLVRTACTLPRCPGTAPDGIPFLRSVVDIPGSSYLPPYPQFKA</sequence>
<proteinExistence type="predicted"/>
<organism evidence="1 2">
    <name type="scientific">Caerostris extrusa</name>
    <name type="common">Bark spider</name>
    <name type="synonym">Caerostris bankana</name>
    <dbReference type="NCBI Taxonomy" id="172846"/>
    <lineage>
        <taxon>Eukaryota</taxon>
        <taxon>Metazoa</taxon>
        <taxon>Ecdysozoa</taxon>
        <taxon>Arthropoda</taxon>
        <taxon>Chelicerata</taxon>
        <taxon>Arachnida</taxon>
        <taxon>Araneae</taxon>
        <taxon>Araneomorphae</taxon>
        <taxon>Entelegynae</taxon>
        <taxon>Araneoidea</taxon>
        <taxon>Araneidae</taxon>
        <taxon>Caerostris</taxon>
    </lineage>
</organism>
<name>A0AAV4PTA3_CAEEX</name>
<dbReference type="AlphaFoldDB" id="A0AAV4PTA3"/>
<reference evidence="1 2" key="1">
    <citation type="submission" date="2021-06" db="EMBL/GenBank/DDBJ databases">
        <title>Caerostris extrusa draft genome.</title>
        <authorList>
            <person name="Kono N."/>
            <person name="Arakawa K."/>
        </authorList>
    </citation>
    <scope>NUCLEOTIDE SEQUENCE [LARGE SCALE GENOMIC DNA]</scope>
</reference>
<evidence type="ECO:0000313" key="2">
    <source>
        <dbReference type="Proteomes" id="UP001054945"/>
    </source>
</evidence>
<protein>
    <submittedName>
        <fullName evidence="1">Uncharacterized protein</fullName>
    </submittedName>
</protein>
<comment type="caution">
    <text evidence="1">The sequence shown here is derived from an EMBL/GenBank/DDBJ whole genome shotgun (WGS) entry which is preliminary data.</text>
</comment>
<dbReference type="Proteomes" id="UP001054945">
    <property type="component" value="Unassembled WGS sequence"/>
</dbReference>